<evidence type="ECO:0000313" key="3">
    <source>
        <dbReference type="EnsemblPlants" id="KEH40005"/>
    </source>
</evidence>
<dbReference type="HOGENOM" id="CLU_2658141_0_0_1"/>
<feature type="chain" id="PRO_5014500946" evidence="1">
    <location>
        <begin position="20"/>
        <end position="76"/>
    </location>
</feature>
<protein>
    <submittedName>
        <fullName evidence="2">LCR-like protein</fullName>
    </submittedName>
</protein>
<keyword evidence="1" id="KW-0732">Signal</keyword>
<evidence type="ECO:0000256" key="1">
    <source>
        <dbReference type="SAM" id="SignalP"/>
    </source>
</evidence>
<dbReference type="EMBL" id="CM001217">
    <property type="protein sequence ID" value="KEH40005.1"/>
    <property type="molecule type" value="Genomic_DNA"/>
</dbReference>
<reference evidence="3" key="3">
    <citation type="submission" date="2015-04" db="UniProtKB">
        <authorList>
            <consortium name="EnsemblPlants"/>
        </authorList>
    </citation>
    <scope>IDENTIFICATION</scope>
    <source>
        <strain evidence="3">cv. Jemalong A17</strain>
    </source>
</reference>
<keyword evidence="4" id="KW-1185">Reference proteome</keyword>
<dbReference type="EnsemblPlants" id="KEH40005">
    <property type="protein sequence ID" value="KEH40005"/>
    <property type="gene ID" value="MTR_1g017580"/>
</dbReference>
<proteinExistence type="predicted"/>
<dbReference type="AlphaFoldDB" id="A0A072VPE3"/>
<name>A0A072VPE3_MEDTR</name>
<accession>A0A072VPE3</accession>
<organism evidence="2 4">
    <name type="scientific">Medicago truncatula</name>
    <name type="common">Barrel medic</name>
    <name type="synonym">Medicago tribuloides</name>
    <dbReference type="NCBI Taxonomy" id="3880"/>
    <lineage>
        <taxon>Eukaryota</taxon>
        <taxon>Viridiplantae</taxon>
        <taxon>Streptophyta</taxon>
        <taxon>Embryophyta</taxon>
        <taxon>Tracheophyta</taxon>
        <taxon>Spermatophyta</taxon>
        <taxon>Magnoliopsida</taxon>
        <taxon>eudicotyledons</taxon>
        <taxon>Gunneridae</taxon>
        <taxon>Pentapetalae</taxon>
        <taxon>rosids</taxon>
        <taxon>fabids</taxon>
        <taxon>Fabales</taxon>
        <taxon>Fabaceae</taxon>
        <taxon>Papilionoideae</taxon>
        <taxon>50 kb inversion clade</taxon>
        <taxon>NPAAA clade</taxon>
        <taxon>Hologalegina</taxon>
        <taxon>IRL clade</taxon>
        <taxon>Trifolieae</taxon>
        <taxon>Medicago</taxon>
    </lineage>
</organism>
<reference evidence="2 4" key="2">
    <citation type="journal article" date="2014" name="BMC Genomics">
        <title>An improved genome release (version Mt4.0) for the model legume Medicago truncatula.</title>
        <authorList>
            <person name="Tang H."/>
            <person name="Krishnakumar V."/>
            <person name="Bidwell S."/>
            <person name="Rosen B."/>
            <person name="Chan A."/>
            <person name="Zhou S."/>
            <person name="Gentzbittel L."/>
            <person name="Childs K.L."/>
            <person name="Yandell M."/>
            <person name="Gundlach H."/>
            <person name="Mayer K.F."/>
            <person name="Schwartz D.C."/>
            <person name="Town C.D."/>
        </authorList>
    </citation>
    <scope>GENOME REANNOTATION</scope>
    <source>
        <strain evidence="2">A17</strain>
        <strain evidence="3 4">cv. Jemalong A17</strain>
    </source>
</reference>
<dbReference type="Proteomes" id="UP000002051">
    <property type="component" value="Unassembled WGS sequence"/>
</dbReference>
<gene>
    <name evidence="2" type="ordered locus">MTR_1g017580</name>
</gene>
<reference evidence="2 4" key="1">
    <citation type="journal article" date="2011" name="Nature">
        <title>The Medicago genome provides insight into the evolution of rhizobial symbioses.</title>
        <authorList>
            <person name="Young N.D."/>
            <person name="Debelle F."/>
            <person name="Oldroyd G.E."/>
            <person name="Geurts R."/>
            <person name="Cannon S.B."/>
            <person name="Udvardi M.K."/>
            <person name="Benedito V.A."/>
            <person name="Mayer K.F."/>
            <person name="Gouzy J."/>
            <person name="Schoof H."/>
            <person name="Van de Peer Y."/>
            <person name="Proost S."/>
            <person name="Cook D.R."/>
            <person name="Meyers B.C."/>
            <person name="Spannagl M."/>
            <person name="Cheung F."/>
            <person name="De Mita S."/>
            <person name="Krishnakumar V."/>
            <person name="Gundlach H."/>
            <person name="Zhou S."/>
            <person name="Mudge J."/>
            <person name="Bharti A.K."/>
            <person name="Murray J.D."/>
            <person name="Naoumkina M.A."/>
            <person name="Rosen B."/>
            <person name="Silverstein K.A."/>
            <person name="Tang H."/>
            <person name="Rombauts S."/>
            <person name="Zhao P.X."/>
            <person name="Zhou P."/>
            <person name="Barbe V."/>
            <person name="Bardou P."/>
            <person name="Bechner M."/>
            <person name="Bellec A."/>
            <person name="Berger A."/>
            <person name="Berges H."/>
            <person name="Bidwell S."/>
            <person name="Bisseling T."/>
            <person name="Choisne N."/>
            <person name="Couloux A."/>
            <person name="Denny R."/>
            <person name="Deshpande S."/>
            <person name="Dai X."/>
            <person name="Doyle J.J."/>
            <person name="Dudez A.M."/>
            <person name="Farmer A.D."/>
            <person name="Fouteau S."/>
            <person name="Franken C."/>
            <person name="Gibelin C."/>
            <person name="Gish J."/>
            <person name="Goldstein S."/>
            <person name="Gonzalez A.J."/>
            <person name="Green P.J."/>
            <person name="Hallab A."/>
            <person name="Hartog M."/>
            <person name="Hua A."/>
            <person name="Humphray S.J."/>
            <person name="Jeong D.H."/>
            <person name="Jing Y."/>
            <person name="Jocker A."/>
            <person name="Kenton S.M."/>
            <person name="Kim D.J."/>
            <person name="Klee K."/>
            <person name="Lai H."/>
            <person name="Lang C."/>
            <person name="Lin S."/>
            <person name="Macmil S.L."/>
            <person name="Magdelenat G."/>
            <person name="Matthews L."/>
            <person name="McCorrison J."/>
            <person name="Monaghan E.L."/>
            <person name="Mun J.H."/>
            <person name="Najar F.Z."/>
            <person name="Nicholson C."/>
            <person name="Noirot C."/>
            <person name="O'Bleness M."/>
            <person name="Paule C.R."/>
            <person name="Poulain J."/>
            <person name="Prion F."/>
            <person name="Qin B."/>
            <person name="Qu C."/>
            <person name="Retzel E.F."/>
            <person name="Riddle C."/>
            <person name="Sallet E."/>
            <person name="Samain S."/>
            <person name="Samson N."/>
            <person name="Sanders I."/>
            <person name="Saurat O."/>
            <person name="Scarpelli C."/>
            <person name="Schiex T."/>
            <person name="Segurens B."/>
            <person name="Severin A.J."/>
            <person name="Sherrier D.J."/>
            <person name="Shi R."/>
            <person name="Sims S."/>
            <person name="Singer S.R."/>
            <person name="Sinharoy S."/>
            <person name="Sterck L."/>
            <person name="Viollet A."/>
            <person name="Wang B.B."/>
            <person name="Wang K."/>
            <person name="Wang M."/>
            <person name="Wang X."/>
            <person name="Warfsmann J."/>
            <person name="Weissenbach J."/>
            <person name="White D.D."/>
            <person name="White J.D."/>
            <person name="Wiley G.B."/>
            <person name="Wincker P."/>
            <person name="Xing Y."/>
            <person name="Yang L."/>
            <person name="Yao Z."/>
            <person name="Ying F."/>
            <person name="Zhai J."/>
            <person name="Zhou L."/>
            <person name="Zuber A."/>
            <person name="Denarie J."/>
            <person name="Dixon R.A."/>
            <person name="May G.D."/>
            <person name="Schwartz D.C."/>
            <person name="Rogers J."/>
            <person name="Quetier F."/>
            <person name="Town C.D."/>
            <person name="Roe B.A."/>
        </authorList>
    </citation>
    <scope>NUCLEOTIDE SEQUENCE [LARGE SCALE GENOMIC DNA]</scope>
    <source>
        <strain evidence="2">A17</strain>
        <strain evidence="3 4">cv. Jemalong A17</strain>
    </source>
</reference>
<sequence>MKTLFCFSILLLVLSANFGNQMMMAEAETECLLYRPHFCRKWEVVICKLFCKFTCKNENATGKCHDDKSCNCNCCP</sequence>
<evidence type="ECO:0000313" key="4">
    <source>
        <dbReference type="Proteomes" id="UP000002051"/>
    </source>
</evidence>
<evidence type="ECO:0000313" key="2">
    <source>
        <dbReference type="EMBL" id="KEH40005.1"/>
    </source>
</evidence>
<feature type="signal peptide" evidence="1">
    <location>
        <begin position="1"/>
        <end position="19"/>
    </location>
</feature>